<dbReference type="PROSITE" id="PS50011">
    <property type="entry name" value="PROTEIN_KINASE_DOM"/>
    <property type="match status" value="1"/>
</dbReference>
<dbReference type="Gene3D" id="3.40.50.2300">
    <property type="match status" value="2"/>
</dbReference>
<keyword evidence="4" id="KW-0812">Transmembrane</keyword>
<feature type="chain" id="PRO_5013275067" description="guanylate cyclase" evidence="11">
    <location>
        <begin position="27"/>
        <end position="1101"/>
    </location>
</feature>
<evidence type="ECO:0000256" key="2">
    <source>
        <dbReference type="ARBA" id="ARBA00004167"/>
    </source>
</evidence>
<dbReference type="Gene3D" id="1.10.510.10">
    <property type="entry name" value="Transferase(Phosphotransferase) domain 1"/>
    <property type="match status" value="1"/>
</dbReference>
<dbReference type="SMART" id="SM00044">
    <property type="entry name" value="CYCc"/>
    <property type="match status" value="1"/>
</dbReference>
<keyword evidence="10" id="KW-0141">cGMP biosynthesis</keyword>
<protein>
    <recommendedName>
        <fullName evidence="3">guanylate cyclase</fullName>
        <ecNumber evidence="3">4.6.1.2</ecNumber>
    </recommendedName>
</protein>
<dbReference type="Pfam" id="PF07714">
    <property type="entry name" value="PK_Tyr_Ser-Thr"/>
    <property type="match status" value="1"/>
</dbReference>
<dbReference type="SUPFAM" id="SSF56112">
    <property type="entry name" value="Protein kinase-like (PK-like)"/>
    <property type="match status" value="1"/>
</dbReference>
<evidence type="ECO:0000256" key="1">
    <source>
        <dbReference type="ARBA" id="ARBA00001436"/>
    </source>
</evidence>
<evidence type="ECO:0000256" key="11">
    <source>
        <dbReference type="SAM" id="SignalP"/>
    </source>
</evidence>
<evidence type="ECO:0000313" key="15">
    <source>
        <dbReference type="Proteomes" id="UP000192578"/>
    </source>
</evidence>
<proteinExistence type="predicted"/>
<accession>A0A1W0WFS4</accession>
<dbReference type="CDD" id="cd07302">
    <property type="entry name" value="CHD"/>
    <property type="match status" value="1"/>
</dbReference>
<dbReference type="InterPro" id="IPR050401">
    <property type="entry name" value="Cyclic_nucleotide_synthase"/>
</dbReference>
<dbReference type="SUPFAM" id="SSF53822">
    <property type="entry name" value="Periplasmic binding protein-like I"/>
    <property type="match status" value="1"/>
</dbReference>
<evidence type="ECO:0000256" key="7">
    <source>
        <dbReference type="ARBA" id="ARBA00023136"/>
    </source>
</evidence>
<keyword evidence="11" id="KW-0732">Signal</keyword>
<keyword evidence="7" id="KW-0472">Membrane</keyword>
<dbReference type="Gene3D" id="3.30.70.1230">
    <property type="entry name" value="Nucleotide cyclase"/>
    <property type="match status" value="1"/>
</dbReference>
<dbReference type="PANTHER" id="PTHR11920:SF335">
    <property type="entry name" value="GUANYLATE CYCLASE"/>
    <property type="match status" value="1"/>
</dbReference>
<dbReference type="GO" id="GO:0005886">
    <property type="term" value="C:plasma membrane"/>
    <property type="evidence" value="ECO:0007669"/>
    <property type="project" value="TreeGrafter"/>
</dbReference>
<dbReference type="InterPro" id="IPR011009">
    <property type="entry name" value="Kinase-like_dom_sf"/>
</dbReference>
<dbReference type="InterPro" id="IPR029787">
    <property type="entry name" value="Nucleotide_cyclase"/>
</dbReference>
<dbReference type="GO" id="GO:0004672">
    <property type="term" value="F:protein kinase activity"/>
    <property type="evidence" value="ECO:0007669"/>
    <property type="project" value="InterPro"/>
</dbReference>
<dbReference type="GO" id="GO:0035556">
    <property type="term" value="P:intracellular signal transduction"/>
    <property type="evidence" value="ECO:0007669"/>
    <property type="project" value="InterPro"/>
</dbReference>
<evidence type="ECO:0000256" key="10">
    <source>
        <dbReference type="ARBA" id="ARBA00023293"/>
    </source>
</evidence>
<feature type="domain" description="Guanylate cyclase" evidence="13">
    <location>
        <begin position="894"/>
        <end position="1026"/>
    </location>
</feature>
<evidence type="ECO:0000259" key="12">
    <source>
        <dbReference type="PROSITE" id="PS50011"/>
    </source>
</evidence>
<dbReference type="EC" id="4.6.1.2" evidence="3"/>
<dbReference type="PANTHER" id="PTHR11920">
    <property type="entry name" value="GUANYLYL CYCLASE"/>
    <property type="match status" value="1"/>
</dbReference>
<keyword evidence="9" id="KW-0456">Lyase</keyword>
<keyword evidence="5" id="KW-0547">Nucleotide-binding</keyword>
<dbReference type="Pfam" id="PF00211">
    <property type="entry name" value="Guanylate_cyc"/>
    <property type="match status" value="1"/>
</dbReference>
<evidence type="ECO:0000256" key="4">
    <source>
        <dbReference type="ARBA" id="ARBA00022692"/>
    </source>
</evidence>
<dbReference type="Pfam" id="PF01094">
    <property type="entry name" value="ANF_receptor"/>
    <property type="match status" value="1"/>
</dbReference>
<evidence type="ECO:0000256" key="5">
    <source>
        <dbReference type="ARBA" id="ARBA00022741"/>
    </source>
</evidence>
<dbReference type="GO" id="GO:0005524">
    <property type="term" value="F:ATP binding"/>
    <property type="evidence" value="ECO:0007669"/>
    <property type="project" value="InterPro"/>
</dbReference>
<dbReference type="InterPro" id="IPR001245">
    <property type="entry name" value="Ser-Thr/Tyr_kinase_cat_dom"/>
</dbReference>
<evidence type="ECO:0000256" key="8">
    <source>
        <dbReference type="ARBA" id="ARBA00023180"/>
    </source>
</evidence>
<keyword evidence="8" id="KW-0325">Glycoprotein</keyword>
<evidence type="ECO:0000256" key="6">
    <source>
        <dbReference type="ARBA" id="ARBA00022989"/>
    </source>
</evidence>
<feature type="domain" description="Protein kinase" evidence="12">
    <location>
        <begin position="524"/>
        <end position="818"/>
    </location>
</feature>
<evidence type="ECO:0000259" key="13">
    <source>
        <dbReference type="PROSITE" id="PS50125"/>
    </source>
</evidence>
<dbReference type="Proteomes" id="UP000192578">
    <property type="component" value="Unassembled WGS sequence"/>
</dbReference>
<name>A0A1W0WFS4_HYPEX</name>
<sequence>MLRVWLSLHHATAVQLWCALLAATESITIGISYLDQVGSPLDYRLIKPAIECAKKQMDAHRATVVILEKFHQPCKKTEIYYDFSKAIDDVNYFLGTGMPQQAVQIILGSPCTQEFLAQAALSSYSYKQTGPTDTAINVLPTMIFTGGAPLALHIDQFKYAFRVSYSTATQWDMFFQLCVKYAWVHVTVVLDENDPESSVIGNDFATLARGGQRNLVVSSVPFSENRNWHSVLDIVESKSRVVILLTDSKTTREIMLVAITTGRCDGSFAFFNFDPIGDKYVRNTTALKNGDDTDAKALSAFKSLHIFSLKRITQAIPGWNSDQYGKPSYWQISHYNAFKTAVWVWTYWNIINTGLLEDATFKSQVLQQGTIDYVVDDVTPKLFLNKHGDLFSKSMDMYELNPSSEAFEPVASYDWTVKNGTPQQRLIFASIPMWSSSNKPPPDEPQCGFDGKKCAAAVIPVEPIITGLSAGSAAVFFVVLAVYLYRQYRRARQADLAWLLKWEDLLIPVVDDRDEREIRVAAMRTRSHITGVSSKQSVEDVRDRGHTNVLPYGVYWKKVLYMTRLSPKYRLALTTKVWKDIRRVSHLADHDNVAKFIGACLEPDHVMVLYEYCAKGSLQDLLADAHFKLDWTVRFSFLHDIVKALFFIHLSSIACHGRLTSRCCFVDSRFVLKLTDYGLNSFFELSVAEQWATKRNANYFVNMLWTAPEHIHLGLSYGSEAVKEPTKPGDIYSFGIILQETILRLKPFGMFGAMSPEDIVNEIRKPNKGEDESDVSFRPILPEESANPGLIDLAKKCWSHNPYERPSVKYIRNTMRALGKTLGFGGKATILDTLLVQMEELTVNLQSVIEERGRILLNERTGSQELLYRLLPKAFAERLALGETVHPQIFSSCSILIFNISNFSKLMGDCSVLQLTEFFLEFHQFVEERVLLHDCVKLDFHNQTGTVASGVPRPNDKNHAPETAKLALRLIYTAGEIDTCKYCRSGEPIKLAIAIHTGSCVAGVIGEVLPRFCLFGETVQIAQRILEHADVFHPRCSSATKSLLDSDFELVQHGDVFVKGKGIIVCFSICGVTGDPELSVLQHHHAAAGGGNLRSHRPTFL</sequence>
<evidence type="ECO:0000313" key="14">
    <source>
        <dbReference type="EMBL" id="OQV14039.1"/>
    </source>
</evidence>
<dbReference type="GO" id="GO:0001653">
    <property type="term" value="F:peptide receptor activity"/>
    <property type="evidence" value="ECO:0007669"/>
    <property type="project" value="TreeGrafter"/>
</dbReference>
<reference evidence="15" key="1">
    <citation type="submission" date="2017-01" db="EMBL/GenBank/DDBJ databases">
        <title>Comparative genomics of anhydrobiosis in the tardigrade Hypsibius dujardini.</title>
        <authorList>
            <person name="Yoshida Y."/>
            <person name="Koutsovoulos G."/>
            <person name="Laetsch D."/>
            <person name="Stevens L."/>
            <person name="Kumar S."/>
            <person name="Horikawa D."/>
            <person name="Ishino K."/>
            <person name="Komine S."/>
            <person name="Tomita M."/>
            <person name="Blaxter M."/>
            <person name="Arakawa K."/>
        </authorList>
    </citation>
    <scope>NUCLEOTIDE SEQUENCE [LARGE SCALE GENOMIC DNA]</scope>
    <source>
        <strain evidence="15">Z151</strain>
    </source>
</reference>
<dbReference type="InterPro" id="IPR001828">
    <property type="entry name" value="ANF_lig-bd_rcpt"/>
</dbReference>
<organism evidence="14 15">
    <name type="scientific">Hypsibius exemplaris</name>
    <name type="common">Freshwater tardigrade</name>
    <dbReference type="NCBI Taxonomy" id="2072580"/>
    <lineage>
        <taxon>Eukaryota</taxon>
        <taxon>Metazoa</taxon>
        <taxon>Ecdysozoa</taxon>
        <taxon>Tardigrada</taxon>
        <taxon>Eutardigrada</taxon>
        <taxon>Parachela</taxon>
        <taxon>Hypsibioidea</taxon>
        <taxon>Hypsibiidae</taxon>
        <taxon>Hypsibius</taxon>
    </lineage>
</organism>
<evidence type="ECO:0000256" key="9">
    <source>
        <dbReference type="ARBA" id="ARBA00023239"/>
    </source>
</evidence>
<dbReference type="PROSITE" id="PS50125">
    <property type="entry name" value="GUANYLATE_CYCLASE_2"/>
    <property type="match status" value="1"/>
</dbReference>
<comment type="caution">
    <text evidence="14">The sequence shown here is derived from an EMBL/GenBank/DDBJ whole genome shotgun (WGS) entry which is preliminary data.</text>
</comment>
<dbReference type="InterPro" id="IPR001054">
    <property type="entry name" value="A/G_cyclase"/>
</dbReference>
<comment type="subcellular location">
    <subcellularLocation>
        <location evidence="2">Membrane</location>
        <topology evidence="2">Single-pass membrane protein</topology>
    </subcellularLocation>
</comment>
<keyword evidence="15" id="KW-1185">Reference proteome</keyword>
<dbReference type="OrthoDB" id="4062651at2759"/>
<gene>
    <name evidence="14" type="ORF">BV898_11705</name>
</gene>
<keyword evidence="14" id="KW-0675">Receptor</keyword>
<dbReference type="GO" id="GO:0004016">
    <property type="term" value="F:adenylate cyclase activity"/>
    <property type="evidence" value="ECO:0007669"/>
    <property type="project" value="TreeGrafter"/>
</dbReference>
<feature type="signal peptide" evidence="11">
    <location>
        <begin position="1"/>
        <end position="26"/>
    </location>
</feature>
<dbReference type="SUPFAM" id="SSF55073">
    <property type="entry name" value="Nucleotide cyclase"/>
    <property type="match status" value="1"/>
</dbReference>
<dbReference type="InterPro" id="IPR028082">
    <property type="entry name" value="Peripla_BP_I"/>
</dbReference>
<dbReference type="GO" id="GO:0007168">
    <property type="term" value="P:receptor guanylyl cyclase signaling pathway"/>
    <property type="evidence" value="ECO:0007669"/>
    <property type="project" value="TreeGrafter"/>
</dbReference>
<keyword evidence="6" id="KW-1133">Transmembrane helix</keyword>
<comment type="catalytic activity">
    <reaction evidence="1">
        <text>GTP = 3',5'-cyclic GMP + diphosphate</text>
        <dbReference type="Rhea" id="RHEA:13665"/>
        <dbReference type="ChEBI" id="CHEBI:33019"/>
        <dbReference type="ChEBI" id="CHEBI:37565"/>
        <dbReference type="ChEBI" id="CHEBI:57746"/>
        <dbReference type="EC" id="4.6.1.2"/>
    </reaction>
</comment>
<dbReference type="EMBL" id="MTYJ01000111">
    <property type="protein sequence ID" value="OQV14039.1"/>
    <property type="molecule type" value="Genomic_DNA"/>
</dbReference>
<dbReference type="InterPro" id="IPR000719">
    <property type="entry name" value="Prot_kinase_dom"/>
</dbReference>
<evidence type="ECO:0000256" key="3">
    <source>
        <dbReference type="ARBA" id="ARBA00012202"/>
    </source>
</evidence>
<dbReference type="GO" id="GO:0004383">
    <property type="term" value="F:guanylate cyclase activity"/>
    <property type="evidence" value="ECO:0007669"/>
    <property type="project" value="UniProtKB-EC"/>
</dbReference>
<dbReference type="AlphaFoldDB" id="A0A1W0WFS4"/>